<dbReference type="EMBL" id="FP929055">
    <property type="protein sequence ID" value="CBL27413.1"/>
    <property type="molecule type" value="Genomic_DNA"/>
</dbReference>
<dbReference type="KEGG" id="rto:RTO_30050"/>
<accession>D4M053</accession>
<dbReference type="Proteomes" id="UP000008956">
    <property type="component" value="Chromosome"/>
</dbReference>
<dbReference type="PATRIC" id="fig|657313.3.peg.2890"/>
<proteinExistence type="predicted"/>
<evidence type="ECO:0000313" key="5">
    <source>
        <dbReference type="Proteomes" id="UP000008956"/>
    </source>
</evidence>
<dbReference type="RefSeq" id="WP_015529971.1">
    <property type="nucleotide sequence ID" value="NC_021015.1"/>
</dbReference>
<evidence type="ECO:0000256" key="3">
    <source>
        <dbReference type="SAM" id="SignalP"/>
    </source>
</evidence>
<gene>
    <name evidence="4" type="ORF">RTO_30050</name>
</gene>
<feature type="chain" id="PRO_5003061739" description="Streptococcal pilin isopeptide linker domain-containing protein" evidence="3">
    <location>
        <begin position="33"/>
        <end position="414"/>
    </location>
</feature>
<keyword evidence="2" id="KW-1133">Transmembrane helix</keyword>
<reference evidence="4 5" key="1">
    <citation type="submission" date="2010-03" db="EMBL/GenBank/DDBJ databases">
        <title>The genome sequence of Ruminococcus torques L2-14.</title>
        <authorList>
            <consortium name="metaHIT consortium -- http://www.metahit.eu/"/>
            <person name="Pajon A."/>
            <person name="Turner K."/>
            <person name="Parkhill J."/>
            <person name="Duncan S."/>
            <person name="Flint H."/>
        </authorList>
    </citation>
    <scope>NUCLEOTIDE SEQUENCE [LARGE SCALE GENOMIC DNA]</scope>
    <source>
        <strain evidence="4 5">L2-14</strain>
    </source>
</reference>
<protein>
    <recommendedName>
        <fullName evidence="6">Streptococcal pilin isopeptide linker domain-containing protein</fullName>
    </recommendedName>
</protein>
<reference evidence="4 5" key="2">
    <citation type="submission" date="2010-03" db="EMBL/GenBank/DDBJ databases">
        <authorList>
            <person name="Pajon A."/>
        </authorList>
    </citation>
    <scope>NUCLEOTIDE SEQUENCE [LARGE SCALE GENOMIC DNA]</scope>
    <source>
        <strain evidence="4 5">L2-14</strain>
    </source>
</reference>
<evidence type="ECO:0000313" key="4">
    <source>
        <dbReference type="EMBL" id="CBL27413.1"/>
    </source>
</evidence>
<evidence type="ECO:0000256" key="1">
    <source>
        <dbReference type="SAM" id="MobiDB-lite"/>
    </source>
</evidence>
<keyword evidence="3" id="KW-0732">Signal</keyword>
<feature type="region of interest" description="Disordered" evidence="1">
    <location>
        <begin position="193"/>
        <end position="212"/>
    </location>
</feature>
<dbReference type="HOGENOM" id="CLU_796212_0_0_9"/>
<dbReference type="Gene3D" id="2.60.40.1140">
    <property type="entry name" value="Collagen-binding surface protein Cna, B-type domain"/>
    <property type="match status" value="1"/>
</dbReference>
<feature type="signal peptide" evidence="3">
    <location>
        <begin position="1"/>
        <end position="32"/>
    </location>
</feature>
<keyword evidence="2" id="KW-0812">Transmembrane</keyword>
<organism evidence="4 5">
    <name type="scientific">[Ruminococcus] torques L2-14</name>
    <dbReference type="NCBI Taxonomy" id="657313"/>
    <lineage>
        <taxon>Bacteria</taxon>
        <taxon>Bacillati</taxon>
        <taxon>Bacillota</taxon>
        <taxon>Clostridia</taxon>
        <taxon>Lachnospirales</taxon>
        <taxon>Lachnospiraceae</taxon>
        <taxon>Mediterraneibacter</taxon>
    </lineage>
</organism>
<sequence>MKKKSLQKMSRLFAAAVLVGTMCLGNVANVNAANGEPNKWTESQEAKAAITVEYKMGKSVDTPANTVSFVFDKVNGPVQKSDMPDITVADVNFPAKVDEVLASDSNDIKVLRKQSDNFLASFKTAMDTSDVMTTGEYQYTVHSTSSVSKNKDADEFKASDAVYNLSIFVAQNSQGKLYIKGLGITQKFDDGGSAGSSTKIDGTPGNGTGSTEGDFSALKFVNVYTAKAGNTDPDTKPDPDKKDTYAFKVSNTTEGNTDEAGNFTYTMTVNKPTGFSTKDNTFVYYVNGKEKTGTYGTALEFTLDDAQNMMIKSCYAGSTVSVNQAGKANWTATAVQMFDGKAEAQLSAAMGKDLAASGILGQKENKVDYTNTYKDIAVTGIIVNNFPFIIMIGMAIVAFAGIVVMNSKKRMNRR</sequence>
<feature type="transmembrane region" description="Helical" evidence="2">
    <location>
        <begin position="386"/>
        <end position="405"/>
    </location>
</feature>
<evidence type="ECO:0008006" key="6">
    <source>
        <dbReference type="Google" id="ProtNLM"/>
    </source>
</evidence>
<evidence type="ECO:0000256" key="2">
    <source>
        <dbReference type="SAM" id="Phobius"/>
    </source>
</evidence>
<dbReference type="AlphaFoldDB" id="D4M053"/>
<name>D4M053_9FIRM</name>
<keyword evidence="2" id="KW-0472">Membrane</keyword>